<keyword evidence="3 6" id="KW-0812">Transmembrane</keyword>
<organism evidence="7 8">
    <name type="scientific">Ancylostoma caninum</name>
    <name type="common">Dog hookworm</name>
    <dbReference type="NCBI Taxonomy" id="29170"/>
    <lineage>
        <taxon>Eukaryota</taxon>
        <taxon>Metazoa</taxon>
        <taxon>Ecdysozoa</taxon>
        <taxon>Nematoda</taxon>
        <taxon>Chromadorea</taxon>
        <taxon>Rhabditida</taxon>
        <taxon>Rhabditina</taxon>
        <taxon>Rhabditomorpha</taxon>
        <taxon>Strongyloidea</taxon>
        <taxon>Ancylostomatidae</taxon>
        <taxon>Ancylostomatinae</taxon>
        <taxon>Ancylostoma</taxon>
    </lineage>
</organism>
<feature type="transmembrane region" description="Helical" evidence="6">
    <location>
        <begin position="32"/>
        <end position="62"/>
    </location>
</feature>
<dbReference type="InterPro" id="IPR001898">
    <property type="entry name" value="SLC13A/DASS"/>
</dbReference>
<comment type="caution">
    <text evidence="7">The sequence shown here is derived from an EMBL/GenBank/DDBJ whole genome shotgun (WGS) entry which is preliminary data.</text>
</comment>
<dbReference type="OrthoDB" id="6493944at2759"/>
<dbReference type="AlphaFoldDB" id="A0A368FX47"/>
<dbReference type="GO" id="GO:0015137">
    <property type="term" value="F:citrate transmembrane transporter activity"/>
    <property type="evidence" value="ECO:0007669"/>
    <property type="project" value="TreeGrafter"/>
</dbReference>
<evidence type="ECO:0000256" key="4">
    <source>
        <dbReference type="ARBA" id="ARBA00022989"/>
    </source>
</evidence>
<proteinExistence type="inferred from homology"/>
<evidence type="ECO:0000256" key="1">
    <source>
        <dbReference type="ARBA" id="ARBA00004141"/>
    </source>
</evidence>
<evidence type="ECO:0000256" key="2">
    <source>
        <dbReference type="ARBA" id="ARBA00006772"/>
    </source>
</evidence>
<dbReference type="GO" id="GO:0005886">
    <property type="term" value="C:plasma membrane"/>
    <property type="evidence" value="ECO:0007669"/>
    <property type="project" value="TreeGrafter"/>
</dbReference>
<dbReference type="Proteomes" id="UP000252519">
    <property type="component" value="Unassembled WGS sequence"/>
</dbReference>
<protein>
    <recommendedName>
        <fullName evidence="9">Sodium:sulfate symporter transmembrane region</fullName>
    </recommendedName>
</protein>
<gene>
    <name evidence="7" type="ORF">ANCCAN_17363</name>
</gene>
<comment type="subcellular location">
    <subcellularLocation>
        <location evidence="1">Membrane</location>
        <topology evidence="1">Multi-pass membrane protein</topology>
    </subcellularLocation>
</comment>
<evidence type="ECO:0000256" key="6">
    <source>
        <dbReference type="SAM" id="Phobius"/>
    </source>
</evidence>
<dbReference type="PANTHER" id="PTHR10283">
    <property type="entry name" value="SOLUTE CARRIER FAMILY 13 MEMBER"/>
    <property type="match status" value="1"/>
</dbReference>
<evidence type="ECO:0000256" key="5">
    <source>
        <dbReference type="ARBA" id="ARBA00023136"/>
    </source>
</evidence>
<dbReference type="Pfam" id="PF00939">
    <property type="entry name" value="Na_sulph_symp"/>
    <property type="match status" value="1"/>
</dbReference>
<dbReference type="PANTHER" id="PTHR10283:SF84">
    <property type="entry name" value="SODIUM-DEPENDENT HIGH-AFFINITY DICARBOXYLATE TRANSPORTER 2"/>
    <property type="match status" value="1"/>
</dbReference>
<evidence type="ECO:0008006" key="9">
    <source>
        <dbReference type="Google" id="ProtNLM"/>
    </source>
</evidence>
<keyword evidence="5 6" id="KW-0472">Membrane</keyword>
<evidence type="ECO:0000256" key="3">
    <source>
        <dbReference type="ARBA" id="ARBA00022692"/>
    </source>
</evidence>
<evidence type="ECO:0000313" key="8">
    <source>
        <dbReference type="Proteomes" id="UP000252519"/>
    </source>
</evidence>
<reference evidence="7 8" key="1">
    <citation type="submission" date="2014-10" db="EMBL/GenBank/DDBJ databases">
        <title>Draft genome of the hookworm Ancylostoma caninum.</title>
        <authorList>
            <person name="Mitreva M."/>
        </authorList>
    </citation>
    <scope>NUCLEOTIDE SEQUENCE [LARGE SCALE GENOMIC DNA]</scope>
    <source>
        <strain evidence="7 8">Baltimore</strain>
    </source>
</reference>
<feature type="transmembrane region" description="Helical" evidence="6">
    <location>
        <begin position="74"/>
        <end position="93"/>
    </location>
</feature>
<evidence type="ECO:0000313" key="7">
    <source>
        <dbReference type="EMBL" id="RCN36766.1"/>
    </source>
</evidence>
<feature type="transmembrane region" description="Helical" evidence="6">
    <location>
        <begin position="6"/>
        <end position="25"/>
    </location>
</feature>
<dbReference type="STRING" id="29170.A0A368FX47"/>
<accession>A0A368FX47</accession>
<dbReference type="EMBL" id="JOJR01000529">
    <property type="protein sequence ID" value="RCN36766.1"/>
    <property type="molecule type" value="Genomic_DNA"/>
</dbReference>
<keyword evidence="4 6" id="KW-1133">Transmembrane helix</keyword>
<sequence>MVLSQRVKWAWIAGAPILFSPLLYFGMPFKCIYCILLISSFWIAEVVPIGIISLLPVFLFPVLGISSAKEICLVYFKDSIVLFICTLSMALAVEETNLHRRIALKLLCKVGTRKQTMLLGFMAITALV</sequence>
<name>A0A368FX47_ANCCA</name>
<keyword evidence="8" id="KW-1185">Reference proteome</keyword>
<dbReference type="GO" id="GO:0015141">
    <property type="term" value="F:succinate transmembrane transporter activity"/>
    <property type="evidence" value="ECO:0007669"/>
    <property type="project" value="TreeGrafter"/>
</dbReference>
<comment type="similarity">
    <text evidence="2">Belongs to the SLC13A/DASS transporter (TC 2.A.47) family. NADC subfamily.</text>
</comment>